<dbReference type="RefSeq" id="WP_342881000.1">
    <property type="nucleotide sequence ID" value="NZ_JBBMQS010000002.1"/>
</dbReference>
<proteinExistence type="predicted"/>
<dbReference type="Pfam" id="PF13271">
    <property type="entry name" value="DUF4062"/>
    <property type="match status" value="1"/>
</dbReference>
<feature type="domain" description="DUF4062" evidence="1">
    <location>
        <begin position="5"/>
        <end position="100"/>
    </location>
</feature>
<accession>A0ABU9SRT8</accession>
<comment type="caution">
    <text evidence="2">The sequence shown here is derived from an EMBL/GenBank/DDBJ whole genome shotgun (WGS) entry which is preliminary data.</text>
</comment>
<keyword evidence="3" id="KW-1185">Reference proteome</keyword>
<evidence type="ECO:0000313" key="3">
    <source>
        <dbReference type="Proteomes" id="UP001461163"/>
    </source>
</evidence>
<name>A0ABU9SRT8_9ALTE</name>
<dbReference type="InterPro" id="IPR025139">
    <property type="entry name" value="DUF4062"/>
</dbReference>
<evidence type="ECO:0000259" key="1">
    <source>
        <dbReference type="Pfam" id="PF13271"/>
    </source>
</evidence>
<gene>
    <name evidence="2" type="ORF">WNY77_04215</name>
</gene>
<dbReference type="EMBL" id="JBBMQS010000002">
    <property type="protein sequence ID" value="MEM5496599.1"/>
    <property type="molecule type" value="Genomic_DNA"/>
</dbReference>
<sequence>MPSPKVFVSSTCYDLSMAREQLRSFLLRLGYDPILSEYSDVLFDPRAHTHSSCIQEVPNADMVVLLIGPRFGGKIVPEALNNVDMESLINSSFDVTVLEEPEKLSITQLEVLKAIDSGVPVFAFVEGKVMHDHFVYQKNKELVNQIKFPSLDKPESAKYIFEFINFLTHRNRGNSVISFSKVEDIENHLKKQWGSLFQKLLREEREQSVESRKIFTITEQIEDLKTAMISTIGNAQNRDVARGVIKYRRLADFLAGLNLPDFSVVTNDNCPFEYLLELAEIVELVDLPNRNTFGRTALVKSDRTYYELRFRQDFINKISIDWQSYVSLTPDVRQVIFDAISDMGNMGPGILRYRDQNFDEQFQDYFEKENNPLKGLTAILAENSDESES</sequence>
<organism evidence="2 3">
    <name type="scientific">Paraglaciecola mesophila</name>
    <dbReference type="NCBI Taxonomy" id="197222"/>
    <lineage>
        <taxon>Bacteria</taxon>
        <taxon>Pseudomonadati</taxon>
        <taxon>Pseudomonadota</taxon>
        <taxon>Gammaproteobacteria</taxon>
        <taxon>Alteromonadales</taxon>
        <taxon>Alteromonadaceae</taxon>
        <taxon>Paraglaciecola</taxon>
    </lineage>
</organism>
<reference evidence="2 3" key="1">
    <citation type="submission" date="2024-03" db="EMBL/GenBank/DDBJ databases">
        <title>Community enrichment and isolation of bacterial strains for fucoidan degradation.</title>
        <authorList>
            <person name="Sichert A."/>
        </authorList>
    </citation>
    <scope>NUCLEOTIDE SEQUENCE [LARGE SCALE GENOMIC DNA]</scope>
    <source>
        <strain evidence="2 3">AS12</strain>
    </source>
</reference>
<protein>
    <submittedName>
        <fullName evidence="2">DUF4062 domain-containing protein</fullName>
    </submittedName>
</protein>
<evidence type="ECO:0000313" key="2">
    <source>
        <dbReference type="EMBL" id="MEM5496599.1"/>
    </source>
</evidence>
<dbReference type="Proteomes" id="UP001461163">
    <property type="component" value="Unassembled WGS sequence"/>
</dbReference>